<accession>A0A5B0MVE2</accession>
<evidence type="ECO:0000313" key="2">
    <source>
        <dbReference type="EMBL" id="KAA1080303.1"/>
    </source>
</evidence>
<comment type="caution">
    <text evidence="2">The sequence shown here is derived from an EMBL/GenBank/DDBJ whole genome shotgun (WGS) entry which is preliminary data.</text>
</comment>
<evidence type="ECO:0000313" key="3">
    <source>
        <dbReference type="Proteomes" id="UP000324748"/>
    </source>
</evidence>
<dbReference type="EMBL" id="VSWC01000131">
    <property type="protein sequence ID" value="KAA1080303.1"/>
    <property type="molecule type" value="Genomic_DNA"/>
</dbReference>
<dbReference type="Proteomes" id="UP000324748">
    <property type="component" value="Unassembled WGS sequence"/>
</dbReference>
<protein>
    <submittedName>
        <fullName evidence="2">Uncharacterized protein</fullName>
    </submittedName>
</protein>
<sequence>MVDKKSKMSESRSLLRDGHLSLTTGQRSSRPAVDSGRDPHYSRSGTRPSKAFVAQGDILELWPGVPTLALTTD</sequence>
<feature type="compositionally biased region" description="Basic and acidic residues" evidence="1">
    <location>
        <begin position="1"/>
        <end position="19"/>
    </location>
</feature>
<feature type="region of interest" description="Disordered" evidence="1">
    <location>
        <begin position="1"/>
        <end position="49"/>
    </location>
</feature>
<keyword evidence="3" id="KW-1185">Reference proteome</keyword>
<organism evidence="2 3">
    <name type="scientific">Puccinia graminis f. sp. tritici</name>
    <dbReference type="NCBI Taxonomy" id="56615"/>
    <lineage>
        <taxon>Eukaryota</taxon>
        <taxon>Fungi</taxon>
        <taxon>Dikarya</taxon>
        <taxon>Basidiomycota</taxon>
        <taxon>Pucciniomycotina</taxon>
        <taxon>Pucciniomycetes</taxon>
        <taxon>Pucciniales</taxon>
        <taxon>Pucciniaceae</taxon>
        <taxon>Puccinia</taxon>
    </lineage>
</organism>
<proteinExistence type="predicted"/>
<name>A0A5B0MVE2_PUCGR</name>
<reference evidence="2 3" key="1">
    <citation type="submission" date="2019-05" db="EMBL/GenBank/DDBJ databases">
        <title>Emergence of the Ug99 lineage of the wheat stem rust pathogen through somatic hybridization.</title>
        <authorList>
            <person name="Li F."/>
            <person name="Upadhyaya N.M."/>
            <person name="Sperschneider J."/>
            <person name="Matny O."/>
            <person name="Nguyen-Phuc H."/>
            <person name="Mago R."/>
            <person name="Raley C."/>
            <person name="Miller M.E."/>
            <person name="Silverstein K.A.T."/>
            <person name="Henningsen E."/>
            <person name="Hirsch C.D."/>
            <person name="Visser B."/>
            <person name="Pretorius Z.A."/>
            <person name="Steffenson B.J."/>
            <person name="Schwessinger B."/>
            <person name="Dodds P.N."/>
            <person name="Figueroa M."/>
        </authorList>
    </citation>
    <scope>NUCLEOTIDE SEQUENCE [LARGE SCALE GENOMIC DNA]</scope>
    <source>
        <strain evidence="2">21-0</strain>
    </source>
</reference>
<gene>
    <name evidence="2" type="ORF">PGT21_001662</name>
</gene>
<evidence type="ECO:0000256" key="1">
    <source>
        <dbReference type="SAM" id="MobiDB-lite"/>
    </source>
</evidence>
<dbReference type="AlphaFoldDB" id="A0A5B0MVE2"/>